<evidence type="ECO:0000256" key="6">
    <source>
        <dbReference type="RuleBase" id="RU361277"/>
    </source>
</evidence>
<evidence type="ECO:0000259" key="7">
    <source>
        <dbReference type="Pfam" id="PF00107"/>
    </source>
</evidence>
<evidence type="ECO:0000256" key="2">
    <source>
        <dbReference type="ARBA" id="ARBA00008072"/>
    </source>
</evidence>
<evidence type="ECO:0000259" key="8">
    <source>
        <dbReference type="Pfam" id="PF08240"/>
    </source>
</evidence>
<comment type="similarity">
    <text evidence="2 6">Belongs to the zinc-containing alcohol dehydrogenase family.</text>
</comment>
<dbReference type="PANTHER" id="PTHR43350:SF19">
    <property type="entry name" value="D-GULOSIDE 3-DEHYDROGENASE"/>
    <property type="match status" value="1"/>
</dbReference>
<comment type="cofactor">
    <cofactor evidence="1 6">
        <name>Zn(2+)</name>
        <dbReference type="ChEBI" id="CHEBI:29105"/>
    </cofactor>
</comment>
<dbReference type="EMBL" id="CP023563">
    <property type="protein sequence ID" value="ATG53227.1"/>
    <property type="molecule type" value="Genomic_DNA"/>
</dbReference>
<evidence type="ECO:0000313" key="9">
    <source>
        <dbReference type="EMBL" id="ATG53227.1"/>
    </source>
</evidence>
<evidence type="ECO:0000256" key="4">
    <source>
        <dbReference type="ARBA" id="ARBA00022833"/>
    </source>
</evidence>
<protein>
    <submittedName>
        <fullName evidence="9">Sorbitol dehydrogenase</fullName>
    </submittedName>
</protein>
<dbReference type="OrthoDB" id="334894at2"/>
<dbReference type="SUPFAM" id="SSF50129">
    <property type="entry name" value="GroES-like"/>
    <property type="match status" value="1"/>
</dbReference>
<sequence length="342" mass="36528">MNADGRVQVKEIDRPDVKSHQALVATIAGGICGTDATLLQCSFKGVGPASYPLVLGHESVGRVIDVGEDVISYKRGDIVLLPFVPQPSADGQNLGSAWGAFSEFTLVDDAAAFATGKIAGLAPEAAFAQSIVPASIDPVDATVIITLREVLSGIRVSGIDLGQPIIIYGSGPVAMAFTALLRQLCAEQLIAVVRSDEKAELMRRFGASSTINSCAQSVQDGLRDLEVSGVGAVIDAVGSASVINEGIPLLQDRGIMFCYGVPKTHSMDLEWSEAPYNWTLKFQQFPRKDEEGECHQQIVDWAECGDIVLSKFISEIVPVDDSPELFERYLAGRTSGKIVLKF</sequence>
<dbReference type="InterPro" id="IPR002328">
    <property type="entry name" value="ADH_Zn_CS"/>
</dbReference>
<dbReference type="Gene3D" id="3.90.180.10">
    <property type="entry name" value="Medium-chain alcohol dehydrogenases, catalytic domain"/>
    <property type="match status" value="1"/>
</dbReference>
<name>A0A291GSP3_9MICO</name>
<evidence type="ECO:0000256" key="1">
    <source>
        <dbReference type="ARBA" id="ARBA00001947"/>
    </source>
</evidence>
<accession>A0A291GSP3</accession>
<dbReference type="InterPro" id="IPR036291">
    <property type="entry name" value="NAD(P)-bd_dom_sf"/>
</dbReference>
<evidence type="ECO:0000313" key="10">
    <source>
        <dbReference type="Proteomes" id="UP000218165"/>
    </source>
</evidence>
<feature type="domain" description="Alcohol dehydrogenase-like C-terminal" evidence="7">
    <location>
        <begin position="173"/>
        <end position="266"/>
    </location>
</feature>
<dbReference type="InterPro" id="IPR013154">
    <property type="entry name" value="ADH-like_N"/>
</dbReference>
<proteinExistence type="inferred from homology"/>
<gene>
    <name evidence="9" type="ORF">CFK38_11655</name>
</gene>
<reference evidence="10" key="1">
    <citation type="submission" date="2017-09" db="EMBL/GenBank/DDBJ databases">
        <title>Brachybacterium sp. VM2412.</title>
        <authorList>
            <person name="Tak E.J."/>
            <person name="Bae J.-W."/>
        </authorList>
    </citation>
    <scope>NUCLEOTIDE SEQUENCE [LARGE SCALE GENOMIC DNA]</scope>
    <source>
        <strain evidence="10">VM2412</strain>
    </source>
</reference>
<dbReference type="KEGG" id="brz:CFK38_11655"/>
<keyword evidence="4 6" id="KW-0862">Zinc</keyword>
<dbReference type="GO" id="GO:0016491">
    <property type="term" value="F:oxidoreductase activity"/>
    <property type="evidence" value="ECO:0007669"/>
    <property type="project" value="UniProtKB-KW"/>
</dbReference>
<dbReference type="PANTHER" id="PTHR43350">
    <property type="entry name" value="NAD-DEPENDENT ALCOHOL DEHYDROGENASE"/>
    <property type="match status" value="1"/>
</dbReference>
<dbReference type="InterPro" id="IPR011032">
    <property type="entry name" value="GroES-like_sf"/>
</dbReference>
<dbReference type="GO" id="GO:0008270">
    <property type="term" value="F:zinc ion binding"/>
    <property type="evidence" value="ECO:0007669"/>
    <property type="project" value="InterPro"/>
</dbReference>
<dbReference type="SUPFAM" id="SSF51735">
    <property type="entry name" value="NAD(P)-binding Rossmann-fold domains"/>
    <property type="match status" value="1"/>
</dbReference>
<dbReference type="AlphaFoldDB" id="A0A291GSP3"/>
<evidence type="ECO:0000256" key="3">
    <source>
        <dbReference type="ARBA" id="ARBA00022723"/>
    </source>
</evidence>
<dbReference type="Gene3D" id="3.40.50.720">
    <property type="entry name" value="NAD(P)-binding Rossmann-like Domain"/>
    <property type="match status" value="1"/>
</dbReference>
<evidence type="ECO:0000256" key="5">
    <source>
        <dbReference type="ARBA" id="ARBA00023002"/>
    </source>
</evidence>
<keyword evidence="10" id="KW-1185">Reference proteome</keyword>
<keyword evidence="5" id="KW-0560">Oxidoreductase</keyword>
<dbReference type="PROSITE" id="PS00059">
    <property type="entry name" value="ADH_ZINC"/>
    <property type="match status" value="1"/>
</dbReference>
<keyword evidence="3 6" id="KW-0479">Metal-binding</keyword>
<dbReference type="Proteomes" id="UP000218165">
    <property type="component" value="Chromosome"/>
</dbReference>
<dbReference type="InterPro" id="IPR013149">
    <property type="entry name" value="ADH-like_C"/>
</dbReference>
<feature type="domain" description="Alcohol dehydrogenase-like N-terminal" evidence="8">
    <location>
        <begin position="19"/>
        <end position="112"/>
    </location>
</feature>
<dbReference type="Pfam" id="PF00107">
    <property type="entry name" value="ADH_zinc_N"/>
    <property type="match status" value="1"/>
</dbReference>
<dbReference type="Pfam" id="PF08240">
    <property type="entry name" value="ADH_N"/>
    <property type="match status" value="1"/>
</dbReference>
<organism evidence="9 10">
    <name type="scientific">Brachybacterium vulturis</name>
    <dbReference type="NCBI Taxonomy" id="2017484"/>
    <lineage>
        <taxon>Bacteria</taxon>
        <taxon>Bacillati</taxon>
        <taxon>Actinomycetota</taxon>
        <taxon>Actinomycetes</taxon>
        <taxon>Micrococcales</taxon>
        <taxon>Dermabacteraceae</taxon>
        <taxon>Brachybacterium</taxon>
    </lineage>
</organism>